<evidence type="ECO:0000256" key="2">
    <source>
        <dbReference type="ARBA" id="ARBA00023002"/>
    </source>
</evidence>
<evidence type="ECO:0000259" key="4">
    <source>
        <dbReference type="Pfam" id="PF00171"/>
    </source>
</evidence>
<name>X1R661_9ZZZZ</name>
<dbReference type="InterPro" id="IPR016162">
    <property type="entry name" value="Ald_DH_N"/>
</dbReference>
<reference evidence="5" key="1">
    <citation type="journal article" date="2014" name="Front. Microbiol.">
        <title>High frequency of phylogenetically diverse reductive dehalogenase-homologous genes in deep subseafloor sedimentary metagenomes.</title>
        <authorList>
            <person name="Kawai M."/>
            <person name="Futagami T."/>
            <person name="Toyoda A."/>
            <person name="Takaki Y."/>
            <person name="Nishi S."/>
            <person name="Hori S."/>
            <person name="Arai W."/>
            <person name="Tsubouchi T."/>
            <person name="Morono Y."/>
            <person name="Uchiyama I."/>
            <person name="Ito T."/>
            <person name="Fujiyama A."/>
            <person name="Inagaki F."/>
            <person name="Takami H."/>
        </authorList>
    </citation>
    <scope>NUCLEOTIDE SEQUENCE</scope>
    <source>
        <strain evidence="5">Expedition CK06-06</strain>
    </source>
</reference>
<feature type="non-terminal residue" evidence="5">
    <location>
        <position position="1"/>
    </location>
</feature>
<dbReference type="PANTHER" id="PTHR42986">
    <property type="entry name" value="BENZALDEHYDE DEHYDROGENASE YFMT"/>
    <property type="match status" value="1"/>
</dbReference>
<dbReference type="Gene3D" id="3.40.605.10">
    <property type="entry name" value="Aldehyde Dehydrogenase, Chain A, domain 1"/>
    <property type="match status" value="1"/>
</dbReference>
<dbReference type="InterPro" id="IPR015590">
    <property type="entry name" value="Aldehyde_DH_dom"/>
</dbReference>
<dbReference type="InterPro" id="IPR016161">
    <property type="entry name" value="Ald_DH/histidinol_DH"/>
</dbReference>
<dbReference type="Gene3D" id="3.40.309.10">
    <property type="entry name" value="Aldehyde Dehydrogenase, Chain A, domain 2"/>
    <property type="match status" value="1"/>
</dbReference>
<evidence type="ECO:0000256" key="3">
    <source>
        <dbReference type="ARBA" id="ARBA00023027"/>
    </source>
</evidence>
<keyword evidence="2" id="KW-0560">Oxidoreductase</keyword>
<dbReference type="SUPFAM" id="SSF53720">
    <property type="entry name" value="ALDH-like"/>
    <property type="match status" value="1"/>
</dbReference>
<feature type="domain" description="Aldehyde dehydrogenase" evidence="4">
    <location>
        <begin position="1"/>
        <end position="226"/>
    </location>
</feature>
<proteinExistence type="inferred from homology"/>
<evidence type="ECO:0000313" key="5">
    <source>
        <dbReference type="EMBL" id="GAI58625.1"/>
    </source>
</evidence>
<dbReference type="FunFam" id="3.40.309.10:FF:000010">
    <property type="entry name" value="Gamma-aminobutyraldehyde dehydrogenase"/>
    <property type="match status" value="1"/>
</dbReference>
<evidence type="ECO:0000256" key="1">
    <source>
        <dbReference type="ARBA" id="ARBA00009986"/>
    </source>
</evidence>
<dbReference type="Pfam" id="PF00171">
    <property type="entry name" value="Aldedh"/>
    <property type="match status" value="1"/>
</dbReference>
<organism evidence="5">
    <name type="scientific">marine sediment metagenome</name>
    <dbReference type="NCBI Taxonomy" id="412755"/>
    <lineage>
        <taxon>unclassified sequences</taxon>
        <taxon>metagenomes</taxon>
        <taxon>ecological metagenomes</taxon>
    </lineage>
</organism>
<sequence length="235" mass="25950">RVALELGGNDPLLILRDADIDYAVNAAVFGRFLHQGQVCMSSKRIIVEKPVAQDFIKKFTNKVKKLKVGDPRQPDTVIGPLINQWQLDLLKGQVEEAINKGAKLLCGGKYKGLCHYPTVLTEVTTDMKVFSEETFGPVAPVIVARDADEAVALANNSRYGLSAGVITRDFEKGLSIAERLETGMVHINDSSVHDEPQVPFGGVKESGWGRLGGRAALEEFTELRWITMQRTPRQY</sequence>
<protein>
    <recommendedName>
        <fullName evidence="4">Aldehyde dehydrogenase domain-containing protein</fullName>
    </recommendedName>
</protein>
<comment type="similarity">
    <text evidence="1">Belongs to the aldehyde dehydrogenase family.</text>
</comment>
<gene>
    <name evidence="5" type="ORF">S06H3_55680</name>
</gene>
<dbReference type="InterPro" id="IPR029510">
    <property type="entry name" value="Ald_DH_CS_GLU"/>
</dbReference>
<dbReference type="InterPro" id="IPR016163">
    <property type="entry name" value="Ald_DH_C"/>
</dbReference>
<dbReference type="PANTHER" id="PTHR42986:SF1">
    <property type="entry name" value="BENZALDEHYDE DEHYDROGENASE YFMT"/>
    <property type="match status" value="1"/>
</dbReference>
<dbReference type="GO" id="GO:0016620">
    <property type="term" value="F:oxidoreductase activity, acting on the aldehyde or oxo group of donors, NAD or NADP as acceptor"/>
    <property type="evidence" value="ECO:0007669"/>
    <property type="project" value="InterPro"/>
</dbReference>
<comment type="caution">
    <text evidence="5">The sequence shown here is derived from an EMBL/GenBank/DDBJ whole genome shotgun (WGS) entry which is preliminary data.</text>
</comment>
<feature type="non-terminal residue" evidence="5">
    <location>
        <position position="235"/>
    </location>
</feature>
<dbReference type="AlphaFoldDB" id="X1R661"/>
<dbReference type="PROSITE" id="PS00687">
    <property type="entry name" value="ALDEHYDE_DEHYDR_GLU"/>
    <property type="match status" value="1"/>
</dbReference>
<keyword evidence="3" id="KW-0520">NAD</keyword>
<dbReference type="EMBL" id="BARV01035720">
    <property type="protein sequence ID" value="GAI58625.1"/>
    <property type="molecule type" value="Genomic_DNA"/>
</dbReference>
<accession>X1R661</accession>